<name>A0ABY4RFA5_9BACL</name>
<keyword evidence="3" id="KW-1185">Reference proteome</keyword>
<organism evidence="2 3">
    <name type="scientific">Paenibacillus konkukensis</name>
    <dbReference type="NCBI Taxonomy" id="2020716"/>
    <lineage>
        <taxon>Bacteria</taxon>
        <taxon>Bacillati</taxon>
        <taxon>Bacillota</taxon>
        <taxon>Bacilli</taxon>
        <taxon>Bacillales</taxon>
        <taxon>Paenibacillaceae</taxon>
        <taxon>Paenibacillus</taxon>
    </lineage>
</organism>
<protein>
    <submittedName>
        <fullName evidence="2">DinB superfamily protein</fullName>
    </submittedName>
</protein>
<feature type="domain" description="DinB-like" evidence="1">
    <location>
        <begin position="17"/>
        <end position="171"/>
    </location>
</feature>
<reference evidence="2" key="2">
    <citation type="journal article" date="2021" name="J Anim Sci Technol">
        <title>Complete genome sequence of Paenibacillus konkukensis sp. nov. SK3146 as a potential probiotic strain.</title>
        <authorList>
            <person name="Jung H.I."/>
            <person name="Park S."/>
            <person name="Niu K.M."/>
            <person name="Lee S.W."/>
            <person name="Kothari D."/>
            <person name="Yi K.J."/>
            <person name="Kim S.K."/>
        </authorList>
    </citation>
    <scope>NUCLEOTIDE SEQUENCE</scope>
    <source>
        <strain evidence="2">SK3146</strain>
    </source>
</reference>
<dbReference type="Pfam" id="PF12867">
    <property type="entry name" value="DinB_2"/>
    <property type="match status" value="1"/>
</dbReference>
<dbReference type="SUPFAM" id="SSF109854">
    <property type="entry name" value="DinB/YfiT-like putative metalloenzymes"/>
    <property type="match status" value="1"/>
</dbReference>
<sequence>MNTTEIMQNLEKWTNYYIEELDGYSEDQLKLKPSEEAWSLGQMYVHLIQTALYMQLKNAEQCRIGSEAEGDPAETEMPVKSEVGEAVFNLGGFPPMRIQVPASPQYTPSQAESKQQLVDGLQAVLRRAGELAPAMNEASPHYKIAHPRLGGLNAAEWFALVEMHYRHHLLQKERLQAFIAECQ</sequence>
<proteinExistence type="predicted"/>
<dbReference type="Proteomes" id="UP001057134">
    <property type="component" value="Chromosome"/>
</dbReference>
<dbReference type="Gene3D" id="1.20.120.450">
    <property type="entry name" value="dinb family like domain"/>
    <property type="match status" value="1"/>
</dbReference>
<evidence type="ECO:0000313" key="2">
    <source>
        <dbReference type="EMBL" id="UQZ81249.1"/>
    </source>
</evidence>
<evidence type="ECO:0000313" key="3">
    <source>
        <dbReference type="Proteomes" id="UP001057134"/>
    </source>
</evidence>
<reference evidence="2" key="1">
    <citation type="submission" date="2018-02" db="EMBL/GenBank/DDBJ databases">
        <authorList>
            <person name="Kim S.-K."/>
            <person name="Jung H.-I."/>
            <person name="Lee S.-W."/>
        </authorList>
    </citation>
    <scope>NUCLEOTIDE SEQUENCE</scope>
    <source>
        <strain evidence="2">SK3146</strain>
    </source>
</reference>
<dbReference type="EMBL" id="CP027059">
    <property type="protein sequence ID" value="UQZ81249.1"/>
    <property type="molecule type" value="Genomic_DNA"/>
</dbReference>
<dbReference type="InterPro" id="IPR024775">
    <property type="entry name" value="DinB-like"/>
</dbReference>
<accession>A0ABY4RFA5</accession>
<gene>
    <name evidence="2" type="ORF">SK3146_00405</name>
</gene>
<evidence type="ECO:0000259" key="1">
    <source>
        <dbReference type="Pfam" id="PF12867"/>
    </source>
</evidence>
<dbReference type="RefSeq" id="WP_249863495.1">
    <property type="nucleotide sequence ID" value="NZ_CP027059.1"/>
</dbReference>
<dbReference type="InterPro" id="IPR034660">
    <property type="entry name" value="DinB/YfiT-like"/>
</dbReference>